<sequence length="433" mass="49171">MPILFHCSNAHLPSRYIFNVLLYQPDLAQYTSILDLHSSMTFVPDSSALLKHMAAKDIDPSVFESRICWKSVGASLLMSICSNITSLALNDDSILALLEYSPSLWGTFECPQLKYLECQLNTTDERIFDVLLSLLHASPTLDVLILSTTKTDEDWAQLLRHAMYKLLPPLNNVAEIQALWCLVMTSYETSGRETRDIIIPVKNIRTFKYSVDASSEVSSRLEPELVGPRLPNNTFRALTASAVTLKCLTIDNHEIKRDFYSRSMFVSPQQIRQFYQLDTLEIRQSCYCRHERGKKKLEEEDWNRNTYLADFLPTTVEHLIILWKPDRTTYRCLDCVLYLGQRAVAGDFPMLKSVVVQCRIPSAMMHGLPGQDNGEYAGISEEDDAVAELEGPARRLREAFEGSDVATAFRIWSPVDKTYVNIDGEGGVEKFDL</sequence>
<dbReference type="OrthoDB" id="2520703at2759"/>
<dbReference type="EMBL" id="AFNW01000373">
    <property type="protein sequence ID" value="EKJ68935.1"/>
    <property type="molecule type" value="Genomic_DNA"/>
</dbReference>
<reference evidence="1 2" key="1">
    <citation type="journal article" date="2012" name="PLoS Pathog.">
        <title>Comparative pathogenomics reveals horizontally acquired novel virulence genes in fungi infecting cereal hosts.</title>
        <authorList>
            <person name="Gardiner D.M."/>
            <person name="McDonald M.C."/>
            <person name="Covarelli L."/>
            <person name="Solomon P.S."/>
            <person name="Rusu A.G."/>
            <person name="Marshall M."/>
            <person name="Kazan K."/>
            <person name="Chakraborty S."/>
            <person name="McDonald B.A."/>
            <person name="Manners J.M."/>
        </authorList>
    </citation>
    <scope>NUCLEOTIDE SEQUENCE [LARGE SCALE GENOMIC DNA]</scope>
    <source>
        <strain evidence="1 2">CS3096</strain>
    </source>
</reference>
<dbReference type="GeneID" id="20369477"/>
<dbReference type="KEGG" id="fpu:FPSE_10860"/>
<dbReference type="AlphaFoldDB" id="K3VXI0"/>
<gene>
    <name evidence="1" type="ORF">FPSE_10860</name>
</gene>
<evidence type="ECO:0000313" key="1">
    <source>
        <dbReference type="EMBL" id="EKJ68935.1"/>
    </source>
</evidence>
<protein>
    <recommendedName>
        <fullName evidence="3">F-box domain-containing protein</fullName>
    </recommendedName>
</protein>
<evidence type="ECO:0008006" key="3">
    <source>
        <dbReference type="Google" id="ProtNLM"/>
    </source>
</evidence>
<evidence type="ECO:0000313" key="2">
    <source>
        <dbReference type="Proteomes" id="UP000007978"/>
    </source>
</evidence>
<comment type="caution">
    <text evidence="1">The sequence shown here is derived from an EMBL/GenBank/DDBJ whole genome shotgun (WGS) entry which is preliminary data.</text>
</comment>
<proteinExistence type="predicted"/>
<keyword evidence="2" id="KW-1185">Reference proteome</keyword>
<dbReference type="HOGENOM" id="CLU_746067_0_0_1"/>
<dbReference type="Proteomes" id="UP000007978">
    <property type="component" value="Chromosome 2"/>
</dbReference>
<organism evidence="1 2">
    <name type="scientific">Fusarium pseudograminearum (strain CS3096)</name>
    <name type="common">Wheat and barley crown-rot fungus</name>
    <dbReference type="NCBI Taxonomy" id="1028729"/>
    <lineage>
        <taxon>Eukaryota</taxon>
        <taxon>Fungi</taxon>
        <taxon>Dikarya</taxon>
        <taxon>Ascomycota</taxon>
        <taxon>Pezizomycotina</taxon>
        <taxon>Sordariomycetes</taxon>
        <taxon>Hypocreomycetidae</taxon>
        <taxon>Hypocreales</taxon>
        <taxon>Nectriaceae</taxon>
        <taxon>Fusarium</taxon>
    </lineage>
</organism>
<accession>K3VXI0</accession>
<name>K3VXI0_FUSPC</name>
<dbReference type="RefSeq" id="XP_009262252.1">
    <property type="nucleotide sequence ID" value="XM_009263977.1"/>
</dbReference>